<dbReference type="SUPFAM" id="SSF49313">
    <property type="entry name" value="Cadherin-like"/>
    <property type="match status" value="2"/>
</dbReference>
<keyword evidence="5" id="KW-1185">Reference proteome</keyword>
<dbReference type="CDD" id="cd11304">
    <property type="entry name" value="Cadherin_repeat"/>
    <property type="match status" value="1"/>
</dbReference>
<dbReference type="SMART" id="SM00710">
    <property type="entry name" value="PbH1"/>
    <property type="match status" value="4"/>
</dbReference>
<evidence type="ECO:0000259" key="2">
    <source>
        <dbReference type="SMART" id="SM00089"/>
    </source>
</evidence>
<feature type="domain" description="PKD/Chitinase" evidence="2">
    <location>
        <begin position="975"/>
        <end position="1062"/>
    </location>
</feature>
<dbReference type="InterPro" id="IPR015919">
    <property type="entry name" value="Cadherin-like_sf"/>
</dbReference>
<dbReference type="GO" id="GO:0005509">
    <property type="term" value="F:calcium ion binding"/>
    <property type="evidence" value="ECO:0007669"/>
    <property type="project" value="InterPro"/>
</dbReference>
<evidence type="ECO:0000313" key="5">
    <source>
        <dbReference type="Proteomes" id="UP000248790"/>
    </source>
</evidence>
<dbReference type="InterPro" id="IPR006626">
    <property type="entry name" value="PbH1"/>
</dbReference>
<dbReference type="Pfam" id="PF13229">
    <property type="entry name" value="Beta_helix"/>
    <property type="match status" value="1"/>
</dbReference>
<dbReference type="InterPro" id="IPR022409">
    <property type="entry name" value="PKD/Chitinase_dom"/>
</dbReference>
<name>A0A327WQE8_LARAB</name>
<comment type="caution">
    <text evidence="4">The sequence shown here is derived from an EMBL/GenBank/DDBJ whole genome shotgun (WGS) entry which is preliminary data.</text>
</comment>
<feature type="domain" description="PKD/Chitinase" evidence="2">
    <location>
        <begin position="773"/>
        <end position="861"/>
    </location>
</feature>
<accession>A0A327WQE8</accession>
<dbReference type="InterPro" id="IPR029865">
    <property type="entry name" value="KIAA0319-like"/>
</dbReference>
<dbReference type="RefSeq" id="WP_170139435.1">
    <property type="nucleotide sequence ID" value="NZ_QLMC01000006.1"/>
</dbReference>
<dbReference type="PANTHER" id="PTHR46182">
    <property type="entry name" value="FI19480P1"/>
    <property type="match status" value="1"/>
</dbReference>
<feature type="chain" id="PRO_5016386958" evidence="1">
    <location>
        <begin position="22"/>
        <end position="1279"/>
    </location>
</feature>
<dbReference type="InterPro" id="IPR012334">
    <property type="entry name" value="Pectin_lyas_fold"/>
</dbReference>
<dbReference type="Pfam" id="PF22352">
    <property type="entry name" value="K319L-like_PKD"/>
    <property type="match status" value="1"/>
</dbReference>
<keyword evidence="1" id="KW-0732">Signal</keyword>
<gene>
    <name evidence="4" type="ORF">LX87_04639</name>
</gene>
<evidence type="ECO:0000256" key="1">
    <source>
        <dbReference type="SAM" id="SignalP"/>
    </source>
</evidence>
<dbReference type="AlphaFoldDB" id="A0A327WQE8"/>
<dbReference type="Pfam" id="PF05345">
    <property type="entry name" value="He_PIG"/>
    <property type="match status" value="2"/>
</dbReference>
<protein>
    <submittedName>
        <fullName evidence="4">Putative secreted protein (Por secretion system target)</fullName>
    </submittedName>
</protein>
<evidence type="ECO:0000313" key="4">
    <source>
        <dbReference type="EMBL" id="RAJ93127.1"/>
    </source>
</evidence>
<dbReference type="InterPro" id="IPR026444">
    <property type="entry name" value="Secre_tail"/>
</dbReference>
<dbReference type="InterPro" id="IPR011050">
    <property type="entry name" value="Pectin_lyase_fold/virulence"/>
</dbReference>
<dbReference type="Gene3D" id="2.60.40.10">
    <property type="entry name" value="Immunoglobulins"/>
    <property type="match status" value="3"/>
</dbReference>
<dbReference type="InterPro" id="IPR039448">
    <property type="entry name" value="Beta_helix"/>
</dbReference>
<dbReference type="GO" id="GO:0016020">
    <property type="term" value="C:membrane"/>
    <property type="evidence" value="ECO:0007669"/>
    <property type="project" value="InterPro"/>
</dbReference>
<dbReference type="SMART" id="SM00089">
    <property type="entry name" value="PKD"/>
    <property type="match status" value="2"/>
</dbReference>
<dbReference type="GO" id="GO:0031410">
    <property type="term" value="C:cytoplasmic vesicle"/>
    <property type="evidence" value="ECO:0007669"/>
    <property type="project" value="TreeGrafter"/>
</dbReference>
<dbReference type="PANTHER" id="PTHR46182:SF2">
    <property type="entry name" value="FI19480P1"/>
    <property type="match status" value="1"/>
</dbReference>
<organism evidence="4 5">
    <name type="scientific">Larkinella arboricola</name>
    <dbReference type="NCBI Taxonomy" id="643671"/>
    <lineage>
        <taxon>Bacteria</taxon>
        <taxon>Pseudomonadati</taxon>
        <taxon>Bacteroidota</taxon>
        <taxon>Cytophagia</taxon>
        <taxon>Cytophagales</taxon>
        <taxon>Spirosomataceae</taxon>
        <taxon>Larkinella</taxon>
    </lineage>
</organism>
<dbReference type="InterPro" id="IPR006644">
    <property type="entry name" value="Cadg"/>
</dbReference>
<evidence type="ECO:0000259" key="3">
    <source>
        <dbReference type="SMART" id="SM00736"/>
    </source>
</evidence>
<feature type="domain" description="Dystroglycan-type cadherin-like" evidence="3">
    <location>
        <begin position="875"/>
        <end position="974"/>
    </location>
</feature>
<dbReference type="InterPro" id="IPR013783">
    <property type="entry name" value="Ig-like_fold"/>
</dbReference>
<dbReference type="NCBIfam" id="TIGR04183">
    <property type="entry name" value="Por_Secre_tail"/>
    <property type="match status" value="1"/>
</dbReference>
<dbReference type="InterPro" id="IPR035986">
    <property type="entry name" value="PKD_dom_sf"/>
</dbReference>
<dbReference type="SUPFAM" id="SSF51126">
    <property type="entry name" value="Pectin lyase-like"/>
    <property type="match status" value="2"/>
</dbReference>
<reference evidence="4 5" key="1">
    <citation type="submission" date="2018-06" db="EMBL/GenBank/DDBJ databases">
        <title>Genomic Encyclopedia of Archaeal and Bacterial Type Strains, Phase II (KMG-II): from individual species to whole genera.</title>
        <authorList>
            <person name="Goeker M."/>
        </authorList>
    </citation>
    <scope>NUCLEOTIDE SEQUENCE [LARGE SCALE GENOMIC DNA]</scope>
    <source>
        <strain evidence="4 5">DSM 21851</strain>
    </source>
</reference>
<dbReference type="Gene3D" id="2.160.20.10">
    <property type="entry name" value="Single-stranded right-handed beta-helix, Pectin lyase-like"/>
    <property type="match status" value="1"/>
</dbReference>
<feature type="signal peptide" evidence="1">
    <location>
        <begin position="1"/>
        <end position="21"/>
    </location>
</feature>
<dbReference type="SUPFAM" id="SSF49299">
    <property type="entry name" value="PKD domain"/>
    <property type="match status" value="1"/>
</dbReference>
<dbReference type="SMART" id="SM00736">
    <property type="entry name" value="CADG"/>
    <property type="match status" value="1"/>
</dbReference>
<sequence>MTQRYLLIYFLSVFVYQIATAQTAIFNASPSAQPGSAISLQGHFGATAKAYLAKGTSTSSVTLPILVQSANQATVQIPANLGLDLYQVWITDNGQNSPKVFVNQAWGMHFDSPEVAPEGTLRIFGRNLQLSTASPKVRFVAANGTSLDATVQSGDAYSLTVKAPSGLQPGSVYSVWVTNGLGGSVGETKMSKTITAIKAGTDYFKLNVGWAPKLDFYTNVYNVKTDARLSTKAKGDGNTSDYKAIRDAIKKANADGGGIVYLPEGTYKLEFPDNFEGIRMLDRVVLQGEGQDKTIIKFGYNTNSDKVGIYWPTNVKQAGLADLTLLNVDNDASIITNMRGKGSEMFLQRIRFDLAKSNWIWLNGSDKLVIANSTFTHGVDNQFSYRGPFMLNGSTNFVFANNHITFAVDGINIDDTHGGVFENNKIYRDGSARYPTTLVNHVLVMNFADNVAVLNNLFKVINGPAQNSNDGETIIAEGGGKTRPDEETGTVSGASATTLRDDSKNWGSVKQSPVVAIVNGKGMGQWRKIVSRSGNTLTLDRAWAVVPEAGSRYAIFNWGAQNWLIKGNTMEGNRRGITLYKNATTQVAIVDNTLLNSGSIDLMPSQQMRGSMQTLIPMYNNQIVGNNVSNTDRSNGNFIGIHPVQHAQEKTFGTTSIGLEMRGNRLTAGVPNVGAVVDGDPYPEGYLNYLEYHPPGKFYVDEQIPSVLGSILENNTAINCDHAIYFNSGTYNTYVCNTVTSNVKNLVNDVIFDKVSHGAVQTGSCTPIAAQLTADAGADRTLVLPTNSVVLNGVATSSPAGNIASVLWVKVSGPNPAISGQSTLNLSLSKMPVGTYVFRLTVKDKQNRQVTDEVTIVVSSSTSSSSSPVINQAPIIANALIDQRATVGNNFTYVVDAGSFTDSNGDALTYSATLEDNTALPSWLTFDANTRSFRGTPPSGSPSSITVKVTANDGKGGSVSDSFVISISVINTAPVLDSIGDKSIILGQNLSFTARATDNDVPTQSLTYQVSGGSSASLNASTGAFTWTPTTSGTFSFTVKVTDNGSPALSDEEVITVTVNPAPTQQTVVSFSLMNADTEQEIQVLKEGDVLNLAMLPTSNLNIRANTNSTVGSVKMVLSGRQSRTQTDNGAPYALFGDKSGNYNSWTPATGSYALTATPYSSSAASGDAGTPLTLNFTVINQAAKARLADAESADLQVVVLGNPISQNEVRFDVRGAAGQPVQVQVVNMKGQIVNEQQIQQASGQEQHALSVAGQAVGTFLLRVSTPTQSQTVKVLKIQ</sequence>
<proteinExistence type="predicted"/>
<dbReference type="Proteomes" id="UP000248790">
    <property type="component" value="Unassembled WGS sequence"/>
</dbReference>
<dbReference type="EMBL" id="QLMC01000006">
    <property type="protein sequence ID" value="RAJ93127.1"/>
    <property type="molecule type" value="Genomic_DNA"/>
</dbReference>